<comment type="caution">
    <text evidence="2">The sequence shown here is derived from an EMBL/GenBank/DDBJ whole genome shotgun (WGS) entry which is preliminary data.</text>
</comment>
<dbReference type="Pfam" id="PF01370">
    <property type="entry name" value="Epimerase"/>
    <property type="match status" value="1"/>
</dbReference>
<dbReference type="InterPro" id="IPR001509">
    <property type="entry name" value="Epimerase_deHydtase"/>
</dbReference>
<proteinExistence type="predicted"/>
<gene>
    <name evidence="2" type="ORF">GCM10023215_19850</name>
</gene>
<dbReference type="EMBL" id="BAABIC010000005">
    <property type="protein sequence ID" value="GAA4684911.1"/>
    <property type="molecule type" value="Genomic_DNA"/>
</dbReference>
<name>A0ABP8W9F1_9PSEU</name>
<dbReference type="Gene3D" id="3.40.50.720">
    <property type="entry name" value="NAD(P)-binding Rossmann-like Domain"/>
    <property type="match status" value="1"/>
</dbReference>
<dbReference type="InterPro" id="IPR036291">
    <property type="entry name" value="NAD(P)-bd_dom_sf"/>
</dbReference>
<dbReference type="InterPro" id="IPR050177">
    <property type="entry name" value="Lipid_A_modif_metabolic_enz"/>
</dbReference>
<sequence>MRVTVTGGLGVNGAWVVRELLGRGHEVVVVENREDLTLVRDVADRIELVVGDIRDAERLAAAMRGSECVVHLAAFVAAEQDPQTAIAVNVGGTAQVCASAAAAGVRRVVNTSSKAVYGPTTGKRGFPTYEPIPEDGERLPRGMYDITKSAAEDVLGWYGRTTDLECVSLRFSTIYGPGKLQRHGGNVGIGLVSAYSSMIELPASGLPFALDHGGEERDDLVYVLDVAEAIATVVAAPEPLHHHVYNVSSGRALSVAEFAEVIRSVLPDAQLDVGPGLNPMDAKESAYMVLDNTRIAEDLGWSPRFDPQRAVRHYADHVRAQR</sequence>
<accession>A0ABP8W9F1</accession>
<dbReference type="PANTHER" id="PTHR43245">
    <property type="entry name" value="BIFUNCTIONAL POLYMYXIN RESISTANCE PROTEIN ARNA"/>
    <property type="match status" value="1"/>
</dbReference>
<dbReference type="RefSeq" id="WP_345379943.1">
    <property type="nucleotide sequence ID" value="NZ_BAABIC010000005.1"/>
</dbReference>
<evidence type="ECO:0000259" key="1">
    <source>
        <dbReference type="Pfam" id="PF01370"/>
    </source>
</evidence>
<organism evidence="2 3">
    <name type="scientific">Pseudonocardia yuanmonensis</name>
    <dbReference type="NCBI Taxonomy" id="1095914"/>
    <lineage>
        <taxon>Bacteria</taxon>
        <taxon>Bacillati</taxon>
        <taxon>Actinomycetota</taxon>
        <taxon>Actinomycetes</taxon>
        <taxon>Pseudonocardiales</taxon>
        <taxon>Pseudonocardiaceae</taxon>
        <taxon>Pseudonocardia</taxon>
    </lineage>
</organism>
<keyword evidence="3" id="KW-1185">Reference proteome</keyword>
<evidence type="ECO:0000313" key="3">
    <source>
        <dbReference type="Proteomes" id="UP001500325"/>
    </source>
</evidence>
<evidence type="ECO:0000313" key="2">
    <source>
        <dbReference type="EMBL" id="GAA4684911.1"/>
    </source>
</evidence>
<feature type="domain" description="NAD-dependent epimerase/dehydratase" evidence="1">
    <location>
        <begin position="3"/>
        <end position="247"/>
    </location>
</feature>
<protein>
    <submittedName>
        <fullName evidence="2">NAD(P)-dependent oxidoreductase</fullName>
    </submittedName>
</protein>
<reference evidence="3" key="1">
    <citation type="journal article" date="2019" name="Int. J. Syst. Evol. Microbiol.">
        <title>The Global Catalogue of Microorganisms (GCM) 10K type strain sequencing project: providing services to taxonomists for standard genome sequencing and annotation.</title>
        <authorList>
            <consortium name="The Broad Institute Genomics Platform"/>
            <consortium name="The Broad Institute Genome Sequencing Center for Infectious Disease"/>
            <person name="Wu L."/>
            <person name="Ma J."/>
        </authorList>
    </citation>
    <scope>NUCLEOTIDE SEQUENCE [LARGE SCALE GENOMIC DNA]</scope>
    <source>
        <strain evidence="3">JCM 18055</strain>
    </source>
</reference>
<dbReference type="Proteomes" id="UP001500325">
    <property type="component" value="Unassembled WGS sequence"/>
</dbReference>
<dbReference type="SUPFAM" id="SSF51735">
    <property type="entry name" value="NAD(P)-binding Rossmann-fold domains"/>
    <property type="match status" value="1"/>
</dbReference>